<feature type="region of interest" description="Disordered" evidence="1">
    <location>
        <begin position="517"/>
        <end position="545"/>
    </location>
</feature>
<keyword evidence="4" id="KW-1185">Reference proteome</keyword>
<feature type="transmembrane region" description="Helical" evidence="2">
    <location>
        <begin position="278"/>
        <end position="301"/>
    </location>
</feature>
<feature type="transmembrane region" description="Helical" evidence="2">
    <location>
        <begin position="150"/>
        <end position="173"/>
    </location>
</feature>
<organism evidence="3 4">
    <name type="scientific">Cytospora chrysosperma</name>
    <name type="common">Cytospora canker fungus</name>
    <name type="synonym">Sphaeria chrysosperma</name>
    <dbReference type="NCBI Taxonomy" id="252740"/>
    <lineage>
        <taxon>Eukaryota</taxon>
        <taxon>Fungi</taxon>
        <taxon>Dikarya</taxon>
        <taxon>Ascomycota</taxon>
        <taxon>Pezizomycotina</taxon>
        <taxon>Sordariomycetes</taxon>
        <taxon>Sordariomycetidae</taxon>
        <taxon>Diaporthales</taxon>
        <taxon>Cytosporaceae</taxon>
        <taxon>Cytospora</taxon>
    </lineage>
</organism>
<feature type="compositionally biased region" description="Basic and acidic residues" evidence="1">
    <location>
        <begin position="586"/>
        <end position="599"/>
    </location>
</feature>
<sequence>MESTYTDTLASSVAAGGDGETTAYHLAMTSANATAEATDAMTNALKFATSKSVRTSTIILASFNSIAAFATALGIIYGCYRHKKRAQRSSSNASAMQYEMKPRSIPTPYRPSGLFFIHTVEVFPLVLSLGISIQSVVFAIAQSIGLKALLSRGCTVAAVFMLPALFIAPYIQLVFGVETAVRGFHSQFSARRRWTVTICLGTVAALLLVSLLVAFGDKAPDYCFASLFWILEHYAVGGFVLFLIISIALVIAVSTIIMKLIRSHTIDPTERMAASRMVYYLVLGIISNAFLIPFFLSLTFLDQRRYIFETLNLSMVASVVSNVNGLMVACLHMFLRSQNNTAIGHNYGDYDKAKHNPRDSSDEYCGSTHSLQPVINASNDNRATAGSIAMLQHIAGGSEVKIGGSPPLPDTLPDNRPTITVPQAPTFPEPTQPPSATSPSELRKMSYSLFPNTLPATAATLPATTYSSMTTTPTRDSFRPPPIVKPWLGRGHKRESSIESSATVQIGIRLSNVDDFQPSKFSMDTQRPPLAVRPSPSAQFENRPTSEELALESFSFWDARMKTLPPVPLTCAGDKPAGASGPSGTHDGDMTGSERRDENQPFTLNASVYTPEGSPARRSVNRSARASSLAGVRTSMTAGRGNSDRGSVHAPPRPNGSTVAAQVPATKADWI</sequence>
<feature type="region of interest" description="Disordered" evidence="1">
    <location>
        <begin position="406"/>
        <end position="440"/>
    </location>
</feature>
<dbReference type="Proteomes" id="UP000284375">
    <property type="component" value="Unassembled WGS sequence"/>
</dbReference>
<evidence type="ECO:0000313" key="3">
    <source>
        <dbReference type="EMBL" id="ROW02644.1"/>
    </source>
</evidence>
<keyword evidence="2" id="KW-0812">Transmembrane</keyword>
<keyword evidence="2" id="KW-1133">Transmembrane helix</keyword>
<feature type="transmembrane region" description="Helical" evidence="2">
    <location>
        <begin position="58"/>
        <end position="80"/>
    </location>
</feature>
<dbReference type="STRING" id="252740.A0A423WH01"/>
<dbReference type="OrthoDB" id="5368516at2759"/>
<evidence type="ECO:0000313" key="4">
    <source>
        <dbReference type="Proteomes" id="UP000284375"/>
    </source>
</evidence>
<reference evidence="3 4" key="1">
    <citation type="submission" date="2015-09" db="EMBL/GenBank/DDBJ databases">
        <title>Host preference determinants of Valsa canker pathogens revealed by comparative genomics.</title>
        <authorList>
            <person name="Yin Z."/>
            <person name="Huang L."/>
        </authorList>
    </citation>
    <scope>NUCLEOTIDE SEQUENCE [LARGE SCALE GENOMIC DNA]</scope>
    <source>
        <strain evidence="3 4">YSFL</strain>
    </source>
</reference>
<dbReference type="AlphaFoldDB" id="A0A423WH01"/>
<evidence type="ECO:0000256" key="1">
    <source>
        <dbReference type="SAM" id="MobiDB-lite"/>
    </source>
</evidence>
<feature type="region of interest" description="Disordered" evidence="1">
    <location>
        <begin position="571"/>
        <end position="671"/>
    </location>
</feature>
<comment type="caution">
    <text evidence="3">The sequence shown here is derived from an EMBL/GenBank/DDBJ whole genome shotgun (WGS) entry which is preliminary data.</text>
</comment>
<dbReference type="Gene3D" id="1.20.1070.10">
    <property type="entry name" value="Rhodopsin 7-helix transmembrane proteins"/>
    <property type="match status" value="1"/>
</dbReference>
<feature type="transmembrane region" description="Helical" evidence="2">
    <location>
        <begin position="235"/>
        <end position="257"/>
    </location>
</feature>
<feature type="region of interest" description="Disordered" evidence="1">
    <location>
        <begin position="468"/>
        <end position="500"/>
    </location>
</feature>
<feature type="compositionally biased region" description="Low complexity" evidence="1">
    <location>
        <begin position="616"/>
        <end position="630"/>
    </location>
</feature>
<protein>
    <submittedName>
        <fullName evidence="3">Uncharacterized protein</fullName>
    </submittedName>
</protein>
<evidence type="ECO:0000256" key="2">
    <source>
        <dbReference type="SAM" id="Phobius"/>
    </source>
</evidence>
<feature type="transmembrane region" description="Helical" evidence="2">
    <location>
        <begin position="194"/>
        <end position="215"/>
    </location>
</feature>
<keyword evidence="2" id="KW-0472">Membrane</keyword>
<feature type="transmembrane region" description="Helical" evidence="2">
    <location>
        <begin position="122"/>
        <end position="144"/>
    </location>
</feature>
<accession>A0A423WH01</accession>
<dbReference type="EMBL" id="LJZO01000004">
    <property type="protein sequence ID" value="ROW02644.1"/>
    <property type="molecule type" value="Genomic_DNA"/>
</dbReference>
<name>A0A423WH01_CYTCH</name>
<gene>
    <name evidence="3" type="ORF">VSDG_01602</name>
</gene>
<proteinExistence type="predicted"/>